<evidence type="ECO:0000313" key="2">
    <source>
        <dbReference type="Proteomes" id="UP001497516"/>
    </source>
</evidence>
<gene>
    <name evidence="1" type="ORF">LTRI10_LOCUS41644</name>
</gene>
<protein>
    <submittedName>
        <fullName evidence="1">Uncharacterized protein</fullName>
    </submittedName>
</protein>
<evidence type="ECO:0000313" key="1">
    <source>
        <dbReference type="EMBL" id="CAL1401596.1"/>
    </source>
</evidence>
<keyword evidence="2" id="KW-1185">Reference proteome</keyword>
<reference evidence="1 2" key="1">
    <citation type="submission" date="2024-04" db="EMBL/GenBank/DDBJ databases">
        <authorList>
            <person name="Fracassetti M."/>
        </authorList>
    </citation>
    <scope>NUCLEOTIDE SEQUENCE [LARGE SCALE GENOMIC DNA]</scope>
</reference>
<organism evidence="1 2">
    <name type="scientific">Linum trigynum</name>
    <dbReference type="NCBI Taxonomy" id="586398"/>
    <lineage>
        <taxon>Eukaryota</taxon>
        <taxon>Viridiplantae</taxon>
        <taxon>Streptophyta</taxon>
        <taxon>Embryophyta</taxon>
        <taxon>Tracheophyta</taxon>
        <taxon>Spermatophyta</taxon>
        <taxon>Magnoliopsida</taxon>
        <taxon>eudicotyledons</taxon>
        <taxon>Gunneridae</taxon>
        <taxon>Pentapetalae</taxon>
        <taxon>rosids</taxon>
        <taxon>fabids</taxon>
        <taxon>Malpighiales</taxon>
        <taxon>Linaceae</taxon>
        <taxon>Linum</taxon>
    </lineage>
</organism>
<accession>A0AAV2FTE0</accession>
<dbReference type="AlphaFoldDB" id="A0AAV2FTE0"/>
<name>A0AAV2FTE0_9ROSI</name>
<dbReference type="Proteomes" id="UP001497516">
    <property type="component" value="Chromosome 7"/>
</dbReference>
<dbReference type="EMBL" id="OZ034820">
    <property type="protein sequence ID" value="CAL1401596.1"/>
    <property type="molecule type" value="Genomic_DNA"/>
</dbReference>
<sequence>MTNNLNNLPSCCSPPFFKVQRLQAAVLVGGRRVAGSFLGHEMRVVAGSRYVEMLASGDEMLADEMLAAAGSRHVASRDAGE</sequence>
<proteinExistence type="predicted"/>